<protein>
    <submittedName>
        <fullName evidence="1">Uncharacterized protein</fullName>
    </submittedName>
</protein>
<evidence type="ECO:0000313" key="1">
    <source>
        <dbReference type="EMBL" id="THU93711.1"/>
    </source>
</evidence>
<dbReference type="Proteomes" id="UP000297245">
    <property type="component" value="Unassembled WGS sequence"/>
</dbReference>
<dbReference type="OrthoDB" id="2953266at2759"/>
<accession>A0A4S8LWE0</accession>
<organism evidence="1 2">
    <name type="scientific">Dendrothele bispora (strain CBS 962.96)</name>
    <dbReference type="NCBI Taxonomy" id="1314807"/>
    <lineage>
        <taxon>Eukaryota</taxon>
        <taxon>Fungi</taxon>
        <taxon>Dikarya</taxon>
        <taxon>Basidiomycota</taxon>
        <taxon>Agaricomycotina</taxon>
        <taxon>Agaricomycetes</taxon>
        <taxon>Agaricomycetidae</taxon>
        <taxon>Agaricales</taxon>
        <taxon>Agaricales incertae sedis</taxon>
        <taxon>Dendrothele</taxon>
    </lineage>
</organism>
<name>A0A4S8LWE0_DENBC</name>
<dbReference type="EMBL" id="ML179242">
    <property type="protein sequence ID" value="THU93711.1"/>
    <property type="molecule type" value="Genomic_DNA"/>
</dbReference>
<reference evidence="1 2" key="1">
    <citation type="journal article" date="2019" name="Nat. Ecol. Evol.">
        <title>Megaphylogeny resolves global patterns of mushroom evolution.</title>
        <authorList>
            <person name="Varga T."/>
            <person name="Krizsan K."/>
            <person name="Foldi C."/>
            <person name="Dima B."/>
            <person name="Sanchez-Garcia M."/>
            <person name="Sanchez-Ramirez S."/>
            <person name="Szollosi G.J."/>
            <person name="Szarkandi J.G."/>
            <person name="Papp V."/>
            <person name="Albert L."/>
            <person name="Andreopoulos W."/>
            <person name="Angelini C."/>
            <person name="Antonin V."/>
            <person name="Barry K.W."/>
            <person name="Bougher N.L."/>
            <person name="Buchanan P."/>
            <person name="Buyck B."/>
            <person name="Bense V."/>
            <person name="Catcheside P."/>
            <person name="Chovatia M."/>
            <person name="Cooper J."/>
            <person name="Damon W."/>
            <person name="Desjardin D."/>
            <person name="Finy P."/>
            <person name="Geml J."/>
            <person name="Haridas S."/>
            <person name="Hughes K."/>
            <person name="Justo A."/>
            <person name="Karasinski D."/>
            <person name="Kautmanova I."/>
            <person name="Kiss B."/>
            <person name="Kocsube S."/>
            <person name="Kotiranta H."/>
            <person name="LaButti K.M."/>
            <person name="Lechner B.E."/>
            <person name="Liimatainen K."/>
            <person name="Lipzen A."/>
            <person name="Lukacs Z."/>
            <person name="Mihaltcheva S."/>
            <person name="Morgado L.N."/>
            <person name="Niskanen T."/>
            <person name="Noordeloos M.E."/>
            <person name="Ohm R.A."/>
            <person name="Ortiz-Santana B."/>
            <person name="Ovrebo C."/>
            <person name="Racz N."/>
            <person name="Riley R."/>
            <person name="Savchenko A."/>
            <person name="Shiryaev A."/>
            <person name="Soop K."/>
            <person name="Spirin V."/>
            <person name="Szebenyi C."/>
            <person name="Tomsovsky M."/>
            <person name="Tulloss R.E."/>
            <person name="Uehling J."/>
            <person name="Grigoriev I.V."/>
            <person name="Vagvolgyi C."/>
            <person name="Papp T."/>
            <person name="Martin F.M."/>
            <person name="Miettinen O."/>
            <person name="Hibbett D.S."/>
            <person name="Nagy L.G."/>
        </authorList>
    </citation>
    <scope>NUCLEOTIDE SEQUENCE [LARGE SCALE GENOMIC DNA]</scope>
    <source>
        <strain evidence="1 2">CBS 962.96</strain>
    </source>
</reference>
<evidence type="ECO:0000313" key="2">
    <source>
        <dbReference type="Proteomes" id="UP000297245"/>
    </source>
</evidence>
<keyword evidence="2" id="KW-1185">Reference proteome</keyword>
<sequence length="291" mass="33373">MSRNVFLFIAPVTLNRCPESGSTEVRWLKNGRDHYFWSFDPSGSTPLSRKVCDILGLPKYRTSISSMVHNLFDYQYEAAKYLQEIQGFDPLTQDYTRSCGLPLLEMFSPLEHFHLNDLTEEYQGALDAWSDAKETLSNMSDSESVYEGASSQLQTILFPIPSAEQRLNWTTPKILDNPDLECFEGDVSLNQESDDSASRAFGISLNYGLQTRFMARMYLCLSTALYVLLGYQQFLNALIIIPDFMAISRPRHRLPPHINSFLRLMFRSRHHADRCLMERHERRNISGSAGS</sequence>
<dbReference type="AlphaFoldDB" id="A0A4S8LWE0"/>
<proteinExistence type="predicted"/>
<gene>
    <name evidence="1" type="ORF">K435DRAFT_861279</name>
</gene>